<feature type="transmembrane region" description="Helical" evidence="1">
    <location>
        <begin position="538"/>
        <end position="556"/>
    </location>
</feature>
<feature type="transmembrane region" description="Helical" evidence="1">
    <location>
        <begin position="293"/>
        <end position="313"/>
    </location>
</feature>
<keyword evidence="1" id="KW-1133">Transmembrane helix</keyword>
<accession>A0ABM3LXX9</accession>
<dbReference type="PANTHER" id="PTHR11161">
    <property type="entry name" value="O-ACYLTRANSFERASE"/>
    <property type="match status" value="1"/>
</dbReference>
<keyword evidence="1" id="KW-0472">Membrane</keyword>
<dbReference type="Pfam" id="PF01757">
    <property type="entry name" value="Acyl_transf_3"/>
    <property type="match status" value="1"/>
</dbReference>
<feature type="transmembrane region" description="Helical" evidence="1">
    <location>
        <begin position="438"/>
        <end position="455"/>
    </location>
</feature>
<feature type="transmembrane region" description="Helical" evidence="1">
    <location>
        <begin position="252"/>
        <end position="272"/>
    </location>
</feature>
<dbReference type="GeneID" id="128198013"/>
<dbReference type="InterPro" id="IPR052728">
    <property type="entry name" value="O2_lipid_transport_reg"/>
</dbReference>
<dbReference type="RefSeq" id="XP_052743927.1">
    <property type="nucleotide sequence ID" value="XM_052887967.1"/>
</dbReference>
<dbReference type="InterPro" id="IPR002656">
    <property type="entry name" value="Acyl_transf_3_dom"/>
</dbReference>
<proteinExistence type="predicted"/>
<feature type="domain" description="Acyltransferase 3" evidence="2">
    <location>
        <begin position="206"/>
        <end position="567"/>
    </location>
</feature>
<feature type="transmembrane region" description="Helical" evidence="1">
    <location>
        <begin position="121"/>
        <end position="144"/>
    </location>
</feature>
<name>A0ABM3LXX9_BICAN</name>
<feature type="transmembrane region" description="Helical" evidence="1">
    <location>
        <begin position="209"/>
        <end position="232"/>
    </location>
</feature>
<reference evidence="4" key="1">
    <citation type="submission" date="2025-08" db="UniProtKB">
        <authorList>
            <consortium name="RefSeq"/>
        </authorList>
    </citation>
    <scope>IDENTIFICATION</scope>
</reference>
<feature type="transmembrane region" description="Helical" evidence="1">
    <location>
        <begin position="509"/>
        <end position="526"/>
    </location>
</feature>
<sequence length="617" mass="70899">MPPLYALDDYSECLLQPEGLYCVADYHLFSNAHSDLMHFIQEYSAFKRKHYNYTLIHRGTCVSITCRDYIHRINETGDLEMILGECLNESLWRSHKLEASLAELKYCKSAEDKTILELSDFLVAAVYVILITLNIIGSFYDILLCEKDSKTGIKLIIINNCSTFMIKYSYLGNPYLLSFSMRRNWSKLTAPGGSGPDSRMERLKLFNGLRAMTSVCVIFSHAALILSTSYIANPRFVEQIYDDLSKQMLLNGNFVTHTFFVMSSFLLAYNLQIQSEKTEITWIHIPKGILLRWIRLTPSYALVIATISTWMRYMGSGPMWDLIVVSEANYCRHYWWANIFYFNNYIYKYDICFPHGWYLAADTQMFCISLILLVLVQKPQHRKVALVLLFLLSLLITAAHTYFQDLTAILLQSPETIRTLYKDDDTFNLSFSRGHTNFSTYTLGLAGGILTYYWQTNGKDFTKYKKYRWLVWLVFPLGVAIILSGTLFFTDGEGQSAVLRVGYAALSKPTFQLLMLILIIGSIFKIETVYRGIIEWRGFAWAGRVSYSAFLLHTLFQRGVVGYQTTPLYLSDFFIFMMLCESVLLSFLLGTVLWLAVEAPIGGLTRALLAPRNKNKL</sequence>
<organism evidence="3 4">
    <name type="scientific">Bicyclus anynana</name>
    <name type="common">Squinting bush brown butterfly</name>
    <dbReference type="NCBI Taxonomy" id="110368"/>
    <lineage>
        <taxon>Eukaryota</taxon>
        <taxon>Metazoa</taxon>
        <taxon>Ecdysozoa</taxon>
        <taxon>Arthropoda</taxon>
        <taxon>Hexapoda</taxon>
        <taxon>Insecta</taxon>
        <taxon>Pterygota</taxon>
        <taxon>Neoptera</taxon>
        <taxon>Endopterygota</taxon>
        <taxon>Lepidoptera</taxon>
        <taxon>Glossata</taxon>
        <taxon>Ditrysia</taxon>
        <taxon>Papilionoidea</taxon>
        <taxon>Nymphalidae</taxon>
        <taxon>Satyrinae</taxon>
        <taxon>Satyrini</taxon>
        <taxon>Mycalesina</taxon>
        <taxon>Bicyclus</taxon>
    </lineage>
</organism>
<feature type="transmembrane region" description="Helical" evidence="1">
    <location>
        <begin position="467"/>
        <end position="489"/>
    </location>
</feature>
<feature type="transmembrane region" description="Helical" evidence="1">
    <location>
        <begin position="568"/>
        <end position="597"/>
    </location>
</feature>
<evidence type="ECO:0000256" key="1">
    <source>
        <dbReference type="SAM" id="Phobius"/>
    </source>
</evidence>
<gene>
    <name evidence="4" type="primary">LOC128198013</name>
</gene>
<evidence type="ECO:0000313" key="4">
    <source>
        <dbReference type="RefSeq" id="XP_052743927.1"/>
    </source>
</evidence>
<feature type="transmembrane region" description="Helical" evidence="1">
    <location>
        <begin position="384"/>
        <end position="403"/>
    </location>
</feature>
<protein>
    <submittedName>
        <fullName evidence="4">Nose resistant to fluoxetine protein 6-like</fullName>
    </submittedName>
</protein>
<feature type="transmembrane region" description="Helical" evidence="1">
    <location>
        <begin position="357"/>
        <end position="377"/>
    </location>
</feature>
<dbReference type="PANTHER" id="PTHR11161:SF22">
    <property type="entry name" value="ACYLTRANSFERASE 3 DOMAIN-CONTAINING PROTEIN-RELATED"/>
    <property type="match status" value="1"/>
</dbReference>
<keyword evidence="1" id="KW-0812">Transmembrane</keyword>
<keyword evidence="3" id="KW-1185">Reference proteome</keyword>
<evidence type="ECO:0000259" key="2">
    <source>
        <dbReference type="Pfam" id="PF01757"/>
    </source>
</evidence>
<dbReference type="Proteomes" id="UP001652582">
    <property type="component" value="Chromosome 20"/>
</dbReference>
<evidence type="ECO:0000313" key="3">
    <source>
        <dbReference type="Proteomes" id="UP001652582"/>
    </source>
</evidence>